<name>A0A3F2ZED8_PHLPP</name>
<dbReference type="Proteomes" id="UP000092462">
    <property type="component" value="Unassembled WGS sequence"/>
</dbReference>
<evidence type="ECO:0000256" key="8">
    <source>
        <dbReference type="ARBA" id="ARBA00023170"/>
    </source>
</evidence>
<reference evidence="11" key="1">
    <citation type="submission" date="2022-08" db="UniProtKB">
        <authorList>
            <consortium name="EnsemblMetazoa"/>
        </authorList>
    </citation>
    <scope>IDENTIFICATION</scope>
    <source>
        <strain evidence="11">Israel</strain>
    </source>
</reference>
<keyword evidence="12" id="KW-1185">Reference proteome</keyword>
<dbReference type="EMBL" id="AJVK01023424">
    <property type="status" value="NOT_ANNOTATED_CDS"/>
    <property type="molecule type" value="Genomic_DNA"/>
</dbReference>
<keyword evidence="2" id="KW-1003">Cell membrane</keyword>
<proteinExistence type="inferred from homology"/>
<evidence type="ECO:0000256" key="5">
    <source>
        <dbReference type="ARBA" id="ARBA00022725"/>
    </source>
</evidence>
<dbReference type="PANTHER" id="PTHR21137">
    <property type="entry name" value="ODORANT RECEPTOR"/>
    <property type="match status" value="1"/>
</dbReference>
<keyword evidence="5 10" id="KW-0552">Olfaction</keyword>
<keyword evidence="7 10" id="KW-0472">Membrane</keyword>
<sequence>MAGTKRCAINLDLSKKYLNLCFDWIYLEFLRKSKSLIQNILILSIYPLFLVICGFFMIIEISKFKIGGNFTFFAYLMVYFGATYQCLWKYFVFLLYDEKIKKMRKFIDDIQTSIQSTSILSDIRISEYQKALKFYIFFVKSGCVVIASTVIQINIYNVYVTNFTSILMFTIPLLPETSAFYRPVNLIFQFISLKILAIIFIGSDFLFAILVGCLDGELRSIVAYILTMKDEKVARTEGKEILKMVYENHLRVLLILNDLRTIFWNLSLQFLLTSFLYMCFTIFLARVLIISFSTIIICFNATAILFMYSYMSQIILNRTEGVAYALWQTSWYNLAIDDKRTFIMVLRMAQKQKGLSVCGVTTISINTFVQVLKAAITFGTLLYTFIN</sequence>
<feature type="transmembrane region" description="Helical" evidence="10">
    <location>
        <begin position="73"/>
        <end position="96"/>
    </location>
</feature>
<keyword evidence="9 10" id="KW-0807">Transducer</keyword>
<evidence type="ECO:0000313" key="12">
    <source>
        <dbReference type="Proteomes" id="UP000092462"/>
    </source>
</evidence>
<evidence type="ECO:0000256" key="3">
    <source>
        <dbReference type="ARBA" id="ARBA00022606"/>
    </source>
</evidence>
<feature type="transmembrane region" description="Helical" evidence="10">
    <location>
        <begin position="134"/>
        <end position="151"/>
    </location>
</feature>
<comment type="caution">
    <text evidence="10">Lacks conserved residue(s) required for the propagation of feature annotation.</text>
</comment>
<evidence type="ECO:0000313" key="11">
    <source>
        <dbReference type="EnsemblMetazoa" id="PPAI013176-PA"/>
    </source>
</evidence>
<dbReference type="GO" id="GO:0005886">
    <property type="term" value="C:plasma membrane"/>
    <property type="evidence" value="ECO:0007669"/>
    <property type="project" value="UniProtKB-SubCell"/>
</dbReference>
<dbReference type="VEuPathDB" id="VectorBase:PPAPM1_001029"/>
<keyword evidence="6 10" id="KW-1133">Transmembrane helix</keyword>
<feature type="transmembrane region" description="Helical" evidence="10">
    <location>
        <begin position="287"/>
        <end position="311"/>
    </location>
</feature>
<evidence type="ECO:0000256" key="2">
    <source>
        <dbReference type="ARBA" id="ARBA00022475"/>
    </source>
</evidence>
<feature type="transmembrane region" description="Helical" evidence="10">
    <location>
        <begin position="262"/>
        <end position="280"/>
    </location>
</feature>
<feature type="transmembrane region" description="Helical" evidence="10">
    <location>
        <begin position="40"/>
        <end position="61"/>
    </location>
</feature>
<dbReference type="VEuPathDB" id="VectorBase:PPAI013176"/>
<keyword evidence="8 10" id="KW-0675">Receptor</keyword>
<dbReference type="GO" id="GO:0005549">
    <property type="term" value="F:odorant binding"/>
    <property type="evidence" value="ECO:0007669"/>
    <property type="project" value="InterPro"/>
</dbReference>
<dbReference type="PANTHER" id="PTHR21137:SF35">
    <property type="entry name" value="ODORANT RECEPTOR 19A-RELATED"/>
    <property type="match status" value="1"/>
</dbReference>
<dbReference type="AlphaFoldDB" id="A0A3F2ZED8"/>
<dbReference type="Pfam" id="PF02949">
    <property type="entry name" value="7tm_6"/>
    <property type="match status" value="1"/>
</dbReference>
<evidence type="ECO:0000256" key="7">
    <source>
        <dbReference type="ARBA" id="ARBA00023136"/>
    </source>
</evidence>
<keyword evidence="4 10" id="KW-0812">Transmembrane</keyword>
<dbReference type="GO" id="GO:0004984">
    <property type="term" value="F:olfactory receptor activity"/>
    <property type="evidence" value="ECO:0007669"/>
    <property type="project" value="InterPro"/>
</dbReference>
<organism evidence="11 12">
    <name type="scientific">Phlebotomus papatasi</name>
    <name type="common">Sandfly</name>
    <dbReference type="NCBI Taxonomy" id="29031"/>
    <lineage>
        <taxon>Eukaryota</taxon>
        <taxon>Metazoa</taxon>
        <taxon>Ecdysozoa</taxon>
        <taxon>Arthropoda</taxon>
        <taxon>Hexapoda</taxon>
        <taxon>Insecta</taxon>
        <taxon>Pterygota</taxon>
        <taxon>Neoptera</taxon>
        <taxon>Endopterygota</taxon>
        <taxon>Diptera</taxon>
        <taxon>Nematocera</taxon>
        <taxon>Psychodoidea</taxon>
        <taxon>Psychodidae</taxon>
        <taxon>Phlebotomus</taxon>
        <taxon>Phlebotomus</taxon>
    </lineage>
</organism>
<evidence type="ECO:0000256" key="4">
    <source>
        <dbReference type="ARBA" id="ARBA00022692"/>
    </source>
</evidence>
<accession>A0A3F2ZED8</accession>
<protein>
    <recommendedName>
        <fullName evidence="10">Odorant receptor</fullName>
    </recommendedName>
</protein>
<dbReference type="GO" id="GO:0007165">
    <property type="term" value="P:signal transduction"/>
    <property type="evidence" value="ECO:0007669"/>
    <property type="project" value="UniProtKB-KW"/>
</dbReference>
<evidence type="ECO:0000256" key="10">
    <source>
        <dbReference type="RuleBase" id="RU351113"/>
    </source>
</evidence>
<comment type="similarity">
    <text evidence="10">Belongs to the insect chemoreceptor superfamily. Heteromeric odorant receptor channel (TC 1.A.69) family.</text>
</comment>
<evidence type="ECO:0000256" key="9">
    <source>
        <dbReference type="ARBA" id="ARBA00023224"/>
    </source>
</evidence>
<comment type="subcellular location">
    <subcellularLocation>
        <location evidence="1 10">Cell membrane</location>
        <topology evidence="1 10">Multi-pass membrane protein</topology>
    </subcellularLocation>
</comment>
<dbReference type="EnsemblMetazoa" id="PPAI013176-RA">
    <property type="protein sequence ID" value="PPAI013176-PA"/>
    <property type="gene ID" value="PPAI013176"/>
</dbReference>
<evidence type="ECO:0000256" key="6">
    <source>
        <dbReference type="ARBA" id="ARBA00022989"/>
    </source>
</evidence>
<evidence type="ECO:0000256" key="1">
    <source>
        <dbReference type="ARBA" id="ARBA00004651"/>
    </source>
</evidence>
<dbReference type="InterPro" id="IPR004117">
    <property type="entry name" value="7tm6_olfct_rcpt"/>
</dbReference>
<keyword evidence="3 10" id="KW-0716">Sensory transduction</keyword>
<feature type="transmembrane region" description="Helical" evidence="10">
    <location>
        <begin position="186"/>
        <end position="210"/>
    </location>
</feature>